<dbReference type="HOGENOM" id="CLU_019824_4_1_0"/>
<sequence length="425" mass="45487">MLTLIIVLFIVLLLSSAPIAIVIGLTSIAAISLLTNVPLRVIPQQLFAAVDSSSLMAVPLFILAGQIMTVGTISDSLIKVASHLVSSLRGGLAIAAVLACAFFAAISGSSPATVVAVGGIMIPALIKRGYHQNFATGLLTSAGSLGIMIPPSIPMIIYALIMNVSVTKEFLAGIVPGFVIAAFFIVYSAVQAYRKGWDAPERTNAWELLIAMKRGVWGLLLPVIVLGGIYGGVFTPTEAAAVSVVYALFCELVFYRSLTFKDLPKIARESAILSAALLFIVANASCLSWFLASQQVPNKVALYIGEVVASRWLFLLCANLFFIFLGTFMDIVSAMIILCPILLPMLQKFQIDPVHFGIIMIVNIEIGFLSPPFGLNLFVASGLTKQSLIAVARAVLPFLLIMIFALLLISYVPQISLWLPDLLVK</sequence>
<protein>
    <submittedName>
        <fullName evidence="9">TRAP transporter, DctM subunit</fullName>
    </submittedName>
</protein>
<keyword evidence="3" id="KW-0997">Cell inner membrane</keyword>
<feature type="transmembrane region" description="Helical" evidence="7">
    <location>
        <begin position="312"/>
        <end position="342"/>
    </location>
</feature>
<feature type="transmembrane region" description="Helical" evidence="7">
    <location>
        <begin position="354"/>
        <end position="374"/>
    </location>
</feature>
<keyword evidence="6 7" id="KW-0472">Membrane</keyword>
<proteinExistence type="predicted"/>
<dbReference type="GO" id="GO:0005886">
    <property type="term" value="C:plasma membrane"/>
    <property type="evidence" value="ECO:0007669"/>
    <property type="project" value="UniProtKB-SubCell"/>
</dbReference>
<dbReference type="STRING" id="1499966.U14_00005"/>
<reference evidence="9" key="1">
    <citation type="journal article" date="2015" name="PeerJ">
        <title>First genomic representation of candidate bacterial phylum KSB3 points to enhanced environmental sensing as a trigger of wastewater bulking.</title>
        <authorList>
            <person name="Sekiguchi Y."/>
            <person name="Ohashi A."/>
            <person name="Parks D.H."/>
            <person name="Yamauchi T."/>
            <person name="Tyson G.W."/>
            <person name="Hugenholtz P."/>
        </authorList>
    </citation>
    <scope>NUCLEOTIDE SEQUENCE [LARGE SCALE GENOMIC DNA]</scope>
</reference>
<dbReference type="InterPro" id="IPR010656">
    <property type="entry name" value="DctM"/>
</dbReference>
<dbReference type="EMBL" id="DF820455">
    <property type="protein sequence ID" value="GAK48798.1"/>
    <property type="molecule type" value="Genomic_DNA"/>
</dbReference>
<dbReference type="PANTHER" id="PTHR33362">
    <property type="entry name" value="SIALIC ACID TRAP TRANSPORTER PERMEASE PROTEIN SIAT-RELATED"/>
    <property type="match status" value="1"/>
</dbReference>
<feature type="transmembrane region" description="Helical" evidence="7">
    <location>
        <begin position="173"/>
        <end position="193"/>
    </location>
</feature>
<evidence type="ECO:0000256" key="3">
    <source>
        <dbReference type="ARBA" id="ARBA00022519"/>
    </source>
</evidence>
<evidence type="ECO:0000256" key="1">
    <source>
        <dbReference type="ARBA" id="ARBA00004429"/>
    </source>
</evidence>
<dbReference type="PIRSF" id="PIRSF006066">
    <property type="entry name" value="HI0050"/>
    <property type="match status" value="1"/>
</dbReference>
<feature type="transmembrane region" description="Helical" evidence="7">
    <location>
        <begin position="270"/>
        <end position="292"/>
    </location>
</feature>
<evidence type="ECO:0000256" key="2">
    <source>
        <dbReference type="ARBA" id="ARBA00022475"/>
    </source>
</evidence>
<name>A0A0S6VVW8_9BACT</name>
<dbReference type="PANTHER" id="PTHR33362:SF5">
    <property type="entry name" value="C4-DICARBOXYLATE TRAP TRANSPORTER LARGE PERMEASE PROTEIN DCTM"/>
    <property type="match status" value="1"/>
</dbReference>
<feature type="transmembrane region" description="Helical" evidence="7">
    <location>
        <begin position="138"/>
        <end position="161"/>
    </location>
</feature>
<evidence type="ECO:0000313" key="10">
    <source>
        <dbReference type="Proteomes" id="UP000030700"/>
    </source>
</evidence>
<feature type="transmembrane region" description="Helical" evidence="7">
    <location>
        <begin position="46"/>
        <end position="73"/>
    </location>
</feature>
<dbReference type="NCBIfam" id="TIGR00786">
    <property type="entry name" value="dctM"/>
    <property type="match status" value="1"/>
</dbReference>
<keyword evidence="5 7" id="KW-1133">Transmembrane helix</keyword>
<feature type="transmembrane region" description="Helical" evidence="7">
    <location>
        <begin position="214"/>
        <end position="233"/>
    </location>
</feature>
<evidence type="ECO:0000256" key="5">
    <source>
        <dbReference type="ARBA" id="ARBA00022989"/>
    </source>
</evidence>
<organism evidence="9">
    <name type="scientific">Candidatus Moduliflexus flocculans</name>
    <dbReference type="NCBI Taxonomy" id="1499966"/>
    <lineage>
        <taxon>Bacteria</taxon>
        <taxon>Candidatus Moduliflexota</taxon>
        <taxon>Candidatus Moduliflexia</taxon>
        <taxon>Candidatus Moduliflexales</taxon>
        <taxon>Candidatus Moduliflexaceae</taxon>
    </lineage>
</organism>
<dbReference type="Pfam" id="PF06808">
    <property type="entry name" value="DctM"/>
    <property type="match status" value="1"/>
</dbReference>
<evidence type="ECO:0000256" key="6">
    <source>
        <dbReference type="ARBA" id="ARBA00023136"/>
    </source>
</evidence>
<feature type="transmembrane region" description="Helical" evidence="7">
    <location>
        <begin position="6"/>
        <end position="34"/>
    </location>
</feature>
<keyword evidence="2" id="KW-1003">Cell membrane</keyword>
<dbReference type="GO" id="GO:0022857">
    <property type="term" value="F:transmembrane transporter activity"/>
    <property type="evidence" value="ECO:0007669"/>
    <property type="project" value="TreeGrafter"/>
</dbReference>
<feature type="transmembrane region" description="Helical" evidence="7">
    <location>
        <begin position="394"/>
        <end position="419"/>
    </location>
</feature>
<dbReference type="AlphaFoldDB" id="A0A0S6VVW8"/>
<feature type="transmembrane region" description="Helical" evidence="7">
    <location>
        <begin position="93"/>
        <end position="126"/>
    </location>
</feature>
<dbReference type="InterPro" id="IPR004681">
    <property type="entry name" value="TRAP_DctM"/>
</dbReference>
<evidence type="ECO:0000313" key="9">
    <source>
        <dbReference type="EMBL" id="GAK48798.1"/>
    </source>
</evidence>
<feature type="transmembrane region" description="Helical" evidence="7">
    <location>
        <begin position="239"/>
        <end position="258"/>
    </location>
</feature>
<comment type="subcellular location">
    <subcellularLocation>
        <location evidence="1">Cell inner membrane</location>
        <topology evidence="1">Multi-pass membrane protein</topology>
    </subcellularLocation>
</comment>
<dbReference type="Proteomes" id="UP000030700">
    <property type="component" value="Unassembled WGS sequence"/>
</dbReference>
<feature type="domain" description="TRAP C4-dicarboxylate transport system permease DctM subunit" evidence="8">
    <location>
        <begin position="6"/>
        <end position="415"/>
    </location>
</feature>
<evidence type="ECO:0000256" key="7">
    <source>
        <dbReference type="SAM" id="Phobius"/>
    </source>
</evidence>
<keyword evidence="4 7" id="KW-0812">Transmembrane</keyword>
<keyword evidence="10" id="KW-1185">Reference proteome</keyword>
<evidence type="ECO:0000256" key="4">
    <source>
        <dbReference type="ARBA" id="ARBA00022692"/>
    </source>
</evidence>
<accession>A0A0S6VVW8</accession>
<evidence type="ECO:0000259" key="8">
    <source>
        <dbReference type="Pfam" id="PF06808"/>
    </source>
</evidence>
<gene>
    <name evidence="9" type="ORF">U14_00005</name>
</gene>